<feature type="signal peptide" evidence="1">
    <location>
        <begin position="1"/>
        <end position="20"/>
    </location>
</feature>
<dbReference type="Proteomes" id="UP000708208">
    <property type="component" value="Unassembled WGS sequence"/>
</dbReference>
<comment type="caution">
    <text evidence="3">The sequence shown here is derived from an EMBL/GenBank/DDBJ whole genome shotgun (WGS) entry which is preliminary data.</text>
</comment>
<feature type="domain" description="Neurotransmitter-gated ion-channel ligand-binding" evidence="2">
    <location>
        <begin position="105"/>
        <end position="161"/>
    </location>
</feature>
<protein>
    <recommendedName>
        <fullName evidence="2">Neurotransmitter-gated ion-channel ligand-binding domain-containing protein</fullName>
    </recommendedName>
</protein>
<dbReference type="InterPro" id="IPR006202">
    <property type="entry name" value="Neur_chan_lig-bd"/>
</dbReference>
<proteinExistence type="predicted"/>
<evidence type="ECO:0000256" key="1">
    <source>
        <dbReference type="SAM" id="SignalP"/>
    </source>
</evidence>
<evidence type="ECO:0000313" key="3">
    <source>
        <dbReference type="EMBL" id="CAG7828282.1"/>
    </source>
</evidence>
<dbReference type="OrthoDB" id="8890589at2759"/>
<accession>A0A8J2PG40</accession>
<keyword evidence="4" id="KW-1185">Reference proteome</keyword>
<dbReference type="EMBL" id="CAJVCH010546955">
    <property type="protein sequence ID" value="CAG7828282.1"/>
    <property type="molecule type" value="Genomic_DNA"/>
</dbReference>
<dbReference type="GO" id="GO:0005230">
    <property type="term" value="F:extracellular ligand-gated monoatomic ion channel activity"/>
    <property type="evidence" value="ECO:0007669"/>
    <property type="project" value="InterPro"/>
</dbReference>
<feature type="non-terminal residue" evidence="3">
    <location>
        <position position="161"/>
    </location>
</feature>
<name>A0A8J2PG40_9HEXA</name>
<organism evidence="3 4">
    <name type="scientific">Allacma fusca</name>
    <dbReference type="NCBI Taxonomy" id="39272"/>
    <lineage>
        <taxon>Eukaryota</taxon>
        <taxon>Metazoa</taxon>
        <taxon>Ecdysozoa</taxon>
        <taxon>Arthropoda</taxon>
        <taxon>Hexapoda</taxon>
        <taxon>Collembola</taxon>
        <taxon>Symphypleona</taxon>
        <taxon>Sminthuridae</taxon>
        <taxon>Allacma</taxon>
    </lineage>
</organism>
<evidence type="ECO:0000259" key="2">
    <source>
        <dbReference type="Pfam" id="PF02931"/>
    </source>
</evidence>
<dbReference type="AlphaFoldDB" id="A0A8J2PG40"/>
<feature type="chain" id="PRO_5035222911" description="Neurotransmitter-gated ion-channel ligand-binding domain-containing protein" evidence="1">
    <location>
        <begin position="21"/>
        <end position="161"/>
    </location>
</feature>
<reference evidence="3" key="1">
    <citation type="submission" date="2021-06" db="EMBL/GenBank/DDBJ databases">
        <authorList>
            <person name="Hodson N. C."/>
            <person name="Mongue J. A."/>
            <person name="Jaron S. K."/>
        </authorList>
    </citation>
    <scope>NUCLEOTIDE SEQUENCE</scope>
</reference>
<keyword evidence="1" id="KW-0732">Signal</keyword>
<evidence type="ECO:0000313" key="4">
    <source>
        <dbReference type="Proteomes" id="UP000708208"/>
    </source>
</evidence>
<sequence>MPQKCEMFQIFLLVQLCVLSQIFQAPQVFCKKTSRPSTPLPTSWSEHNNLQNTHESALFDQYQDLPPVPVVTYHPPPVPLALALESPETTPTPHVPLSSSGLSATLNKILKNYDKRVRPDFYGPPKNVSITINVKSLAAVSEVDMEFDIDFYLRQYWQDER</sequence>
<gene>
    <name evidence="3" type="ORF">AFUS01_LOCUS38222</name>
</gene>
<dbReference type="Pfam" id="PF02931">
    <property type="entry name" value="Neur_chan_LBD"/>
    <property type="match status" value="1"/>
</dbReference>
<dbReference type="GO" id="GO:0016020">
    <property type="term" value="C:membrane"/>
    <property type="evidence" value="ECO:0007669"/>
    <property type="project" value="InterPro"/>
</dbReference>